<protein>
    <submittedName>
        <fullName evidence="2">TesB-like acyl-CoA thioesterase 2</fullName>
    </submittedName>
</protein>
<feature type="compositionally biased region" description="Basic residues" evidence="1">
    <location>
        <begin position="35"/>
        <end position="47"/>
    </location>
</feature>
<accession>A0A6J4QFT7</accession>
<sequence>ERPSLRHGHGAGACGRRWLARPDQPGLRQHGGSFWRRHRGAGAHRRAAPPQAAGRTGRAHGQLRFGGGGWTVRGRRPPGAHQPVHPALGHRDPPAGRSGAHRHGLHRGSAGNLGRGRTRHAVRAAACRCAAAARPQARGVGQSLRDALHRGRPAQRLERPGPGHQPHAPVVARCAAASARLRVAGRAVRRVLPARLAPPSAAGPDRYRVDDGVLPRRFRATSTSRQRLPAGPGAGPGLSRRLLRPGRPAVERSRRTACHQPPGRLLQGV</sequence>
<dbReference type="AlphaFoldDB" id="A0A6J4QFT7"/>
<feature type="compositionally biased region" description="Low complexity" evidence="1">
    <location>
        <begin position="227"/>
        <end position="248"/>
    </location>
</feature>
<evidence type="ECO:0000313" key="2">
    <source>
        <dbReference type="EMBL" id="CAA9443715.1"/>
    </source>
</evidence>
<name>A0A6J4QFT7_9BURK</name>
<evidence type="ECO:0000256" key="1">
    <source>
        <dbReference type="SAM" id="MobiDB-lite"/>
    </source>
</evidence>
<reference evidence="2" key="1">
    <citation type="submission" date="2020-02" db="EMBL/GenBank/DDBJ databases">
        <authorList>
            <person name="Meier V. D."/>
        </authorList>
    </citation>
    <scope>NUCLEOTIDE SEQUENCE</scope>
    <source>
        <strain evidence="2">AVDCRST_MAG51</strain>
    </source>
</reference>
<proteinExistence type="predicted"/>
<feature type="non-terminal residue" evidence="2">
    <location>
        <position position="269"/>
    </location>
</feature>
<gene>
    <name evidence="2" type="ORF">AVDCRST_MAG51-3470</name>
</gene>
<feature type="region of interest" description="Disordered" evidence="1">
    <location>
        <begin position="219"/>
        <end position="269"/>
    </location>
</feature>
<organism evidence="2">
    <name type="scientific">uncultured Ramlibacter sp</name>
    <dbReference type="NCBI Taxonomy" id="260755"/>
    <lineage>
        <taxon>Bacteria</taxon>
        <taxon>Pseudomonadati</taxon>
        <taxon>Pseudomonadota</taxon>
        <taxon>Betaproteobacteria</taxon>
        <taxon>Burkholderiales</taxon>
        <taxon>Comamonadaceae</taxon>
        <taxon>Ramlibacter</taxon>
        <taxon>environmental samples</taxon>
    </lineage>
</organism>
<feature type="non-terminal residue" evidence="2">
    <location>
        <position position="1"/>
    </location>
</feature>
<dbReference type="EMBL" id="CADCUX010000757">
    <property type="protein sequence ID" value="CAA9443715.1"/>
    <property type="molecule type" value="Genomic_DNA"/>
</dbReference>
<feature type="region of interest" description="Disordered" evidence="1">
    <location>
        <begin position="1"/>
        <end position="117"/>
    </location>
</feature>